<evidence type="ECO:0000256" key="1">
    <source>
        <dbReference type="SAM" id="Phobius"/>
    </source>
</evidence>
<gene>
    <name evidence="2" type="ORF">KHY36_13470</name>
</gene>
<sequence>MNINWTQPITVYELIAIALSTIALIIPLIKCIYNHFIKKLKVDFLPSGMITLFHNRSGSYISLGGVYEVKNKSTTIKEITAKVIRQSDNATLSLIWSTFPSPICRRVAGNFETSFETAHPFKVEADTLAPAFVEFVDKCANMDEVSNNILYPVVCATMPIFSQPNATLPIVDGAVRALPEYALAKIALNDHFFWKADEYEMVITTIHSKGTFDKKYVFSLSDAESLRLRNNIDSVLISHVANHFGIPVQMNTVTKDFKGKK</sequence>
<proteinExistence type="predicted"/>
<evidence type="ECO:0000313" key="2">
    <source>
        <dbReference type="EMBL" id="MBS5333523.1"/>
    </source>
</evidence>
<dbReference type="Proteomes" id="UP000759273">
    <property type="component" value="Unassembled WGS sequence"/>
</dbReference>
<evidence type="ECO:0000313" key="3">
    <source>
        <dbReference type="Proteomes" id="UP000759273"/>
    </source>
</evidence>
<keyword evidence="1" id="KW-0472">Membrane</keyword>
<reference evidence="2" key="1">
    <citation type="submission" date="2021-02" db="EMBL/GenBank/DDBJ databases">
        <title>Infant gut strain persistence is associated with maternal origin, phylogeny, and functional potential including surface adhesion and iron acquisition.</title>
        <authorList>
            <person name="Lou Y.C."/>
        </authorList>
    </citation>
    <scope>NUCLEOTIDE SEQUENCE</scope>
    <source>
        <strain evidence="2">L3_101_000M1_dasL3_101_000M1_concoct_87</strain>
    </source>
</reference>
<dbReference type="AlphaFoldDB" id="A0A943DJD7"/>
<keyword evidence="1" id="KW-1133">Transmembrane helix</keyword>
<protein>
    <submittedName>
        <fullName evidence="2">Uncharacterized protein</fullName>
    </submittedName>
</protein>
<keyword evidence="1" id="KW-0812">Transmembrane</keyword>
<feature type="transmembrane region" description="Helical" evidence="1">
    <location>
        <begin position="12"/>
        <end position="33"/>
    </location>
</feature>
<dbReference type="EMBL" id="JAGZGG010000044">
    <property type="protein sequence ID" value="MBS5333523.1"/>
    <property type="molecule type" value="Genomic_DNA"/>
</dbReference>
<comment type="caution">
    <text evidence="2">The sequence shown here is derived from an EMBL/GenBank/DDBJ whole genome shotgun (WGS) entry which is preliminary data.</text>
</comment>
<name>A0A943DJD7_9FIRM</name>
<accession>A0A943DJD7</accession>
<organism evidence="2 3">
    <name type="scientific">Subdoligranulum variabile</name>
    <dbReference type="NCBI Taxonomy" id="214851"/>
    <lineage>
        <taxon>Bacteria</taxon>
        <taxon>Bacillati</taxon>
        <taxon>Bacillota</taxon>
        <taxon>Clostridia</taxon>
        <taxon>Eubacteriales</taxon>
        <taxon>Oscillospiraceae</taxon>
        <taxon>Subdoligranulum</taxon>
    </lineage>
</organism>